<protein>
    <submittedName>
        <fullName evidence="2">Uncharacterized protein</fullName>
    </submittedName>
</protein>
<gene>
    <name evidence="2" type="ORF">LEA_13250</name>
</gene>
<feature type="region of interest" description="Disordered" evidence="1">
    <location>
        <begin position="1"/>
        <end position="22"/>
    </location>
</feature>
<dbReference type="InterPro" id="IPR008969">
    <property type="entry name" value="CarboxyPept-like_regulatory"/>
</dbReference>
<dbReference type="AlphaFoldDB" id="K1SWD7"/>
<dbReference type="EMBL" id="AJWY01008989">
    <property type="protein sequence ID" value="EKC59654.1"/>
    <property type="molecule type" value="Genomic_DNA"/>
</dbReference>
<organism evidence="2">
    <name type="scientific">human gut metagenome</name>
    <dbReference type="NCBI Taxonomy" id="408170"/>
    <lineage>
        <taxon>unclassified sequences</taxon>
        <taxon>metagenomes</taxon>
        <taxon>organismal metagenomes</taxon>
    </lineage>
</organism>
<sequence length="22" mass="2222">MPGVNVQVKGTATGTITDFDGN</sequence>
<evidence type="ECO:0000256" key="1">
    <source>
        <dbReference type="SAM" id="MobiDB-lite"/>
    </source>
</evidence>
<reference evidence="2" key="1">
    <citation type="journal article" date="2013" name="Environ. Microbiol.">
        <title>Microbiota from the distal guts of lean and obese adolescents exhibit partial functional redundancy besides clear differences in community structure.</title>
        <authorList>
            <person name="Ferrer M."/>
            <person name="Ruiz A."/>
            <person name="Lanza F."/>
            <person name="Haange S.B."/>
            <person name="Oberbach A."/>
            <person name="Till H."/>
            <person name="Bargiela R."/>
            <person name="Campoy C."/>
            <person name="Segura M.T."/>
            <person name="Richter M."/>
            <person name="von Bergen M."/>
            <person name="Seifert J."/>
            <person name="Suarez A."/>
        </authorList>
    </citation>
    <scope>NUCLEOTIDE SEQUENCE</scope>
</reference>
<accession>K1SWD7</accession>
<dbReference type="SUPFAM" id="SSF49464">
    <property type="entry name" value="Carboxypeptidase regulatory domain-like"/>
    <property type="match status" value="1"/>
</dbReference>
<name>K1SWD7_9ZZZZ</name>
<proteinExistence type="predicted"/>
<evidence type="ECO:0000313" key="2">
    <source>
        <dbReference type="EMBL" id="EKC59654.1"/>
    </source>
</evidence>
<feature type="non-terminal residue" evidence="2">
    <location>
        <position position="22"/>
    </location>
</feature>
<comment type="caution">
    <text evidence="2">The sequence shown here is derived from an EMBL/GenBank/DDBJ whole genome shotgun (WGS) entry which is preliminary data.</text>
</comment>